<feature type="domain" description="HTH araC/xylS-type" evidence="4">
    <location>
        <begin position="197"/>
        <end position="295"/>
    </location>
</feature>
<reference evidence="5 6" key="1">
    <citation type="submission" date="2016-10" db="EMBL/GenBank/DDBJ databases">
        <authorList>
            <person name="de Groot N.N."/>
        </authorList>
    </citation>
    <scope>NUCLEOTIDE SEQUENCE [LARGE SCALE GENOMIC DNA]</scope>
    <source>
        <strain evidence="5 6">DSM 26656</strain>
    </source>
</reference>
<dbReference type="Pfam" id="PF12833">
    <property type="entry name" value="HTH_18"/>
    <property type="match status" value="1"/>
</dbReference>
<dbReference type="InterPro" id="IPR018062">
    <property type="entry name" value="HTH_AraC-typ_CS"/>
</dbReference>
<sequence length="300" mass="32387">MQLNPLLHAELVTGRRQSALIDLWSTTGFAAAVSDVTGPHVYEFGALPVPTVAITLYDVRRHVLIENGRVRRDAPVHAGRFRIGQPGRSVVVDAVPEVGSGKLLLLYLGEALLREVAAARGSAGPIALMDLAWDTADPLLEMSAQRLVEASDSGHRPNALLAEQVAYTLALHLSDRYAAPGTLKSERLPSLDETMRARVAEFVRADPGAPVTLAAMAQVAGMSPSNFIRSFKRSTGLTPHRFVVEQRVLVARRLLATSDLPIVEIALAVGFSSQSHFGVAFRAVTGESPARYRRLQRGYG</sequence>
<evidence type="ECO:0000256" key="3">
    <source>
        <dbReference type="ARBA" id="ARBA00023163"/>
    </source>
</evidence>
<protein>
    <submittedName>
        <fullName evidence="5">Transcriptional regulator, AraC family</fullName>
    </submittedName>
</protein>
<dbReference type="Proteomes" id="UP000236743">
    <property type="component" value="Unassembled WGS sequence"/>
</dbReference>
<dbReference type="PANTHER" id="PTHR46796">
    <property type="entry name" value="HTH-TYPE TRANSCRIPTIONAL ACTIVATOR RHAS-RELATED"/>
    <property type="match status" value="1"/>
</dbReference>
<keyword evidence="1" id="KW-0805">Transcription regulation</keyword>
<organism evidence="5 6">
    <name type="scientific">Bosea lathyri</name>
    <dbReference type="NCBI Taxonomy" id="1036778"/>
    <lineage>
        <taxon>Bacteria</taxon>
        <taxon>Pseudomonadati</taxon>
        <taxon>Pseudomonadota</taxon>
        <taxon>Alphaproteobacteria</taxon>
        <taxon>Hyphomicrobiales</taxon>
        <taxon>Boseaceae</taxon>
        <taxon>Bosea</taxon>
    </lineage>
</organism>
<evidence type="ECO:0000256" key="2">
    <source>
        <dbReference type="ARBA" id="ARBA00023125"/>
    </source>
</evidence>
<name>A0A1H6D2Y4_9HYPH</name>
<dbReference type="PANTHER" id="PTHR46796:SF14">
    <property type="entry name" value="TRANSCRIPTIONAL REGULATORY PROTEIN"/>
    <property type="match status" value="1"/>
</dbReference>
<dbReference type="AlphaFoldDB" id="A0A1H6D2Y4"/>
<dbReference type="OrthoDB" id="9793400at2"/>
<evidence type="ECO:0000256" key="1">
    <source>
        <dbReference type="ARBA" id="ARBA00023015"/>
    </source>
</evidence>
<dbReference type="EMBL" id="FNUY01000014">
    <property type="protein sequence ID" value="SEG79203.1"/>
    <property type="molecule type" value="Genomic_DNA"/>
</dbReference>
<evidence type="ECO:0000313" key="6">
    <source>
        <dbReference type="Proteomes" id="UP000236743"/>
    </source>
</evidence>
<dbReference type="GO" id="GO:0003700">
    <property type="term" value="F:DNA-binding transcription factor activity"/>
    <property type="evidence" value="ECO:0007669"/>
    <property type="project" value="InterPro"/>
</dbReference>
<dbReference type="Gene3D" id="1.10.10.60">
    <property type="entry name" value="Homeodomain-like"/>
    <property type="match status" value="2"/>
</dbReference>
<dbReference type="PRINTS" id="PR00032">
    <property type="entry name" value="HTHARAC"/>
</dbReference>
<evidence type="ECO:0000259" key="4">
    <source>
        <dbReference type="PROSITE" id="PS01124"/>
    </source>
</evidence>
<proteinExistence type="predicted"/>
<dbReference type="SMART" id="SM00342">
    <property type="entry name" value="HTH_ARAC"/>
    <property type="match status" value="1"/>
</dbReference>
<gene>
    <name evidence="5" type="ORF">SAMN04488115_11443</name>
</gene>
<keyword evidence="6" id="KW-1185">Reference proteome</keyword>
<dbReference type="GO" id="GO:0043565">
    <property type="term" value="F:sequence-specific DNA binding"/>
    <property type="evidence" value="ECO:0007669"/>
    <property type="project" value="InterPro"/>
</dbReference>
<dbReference type="InterPro" id="IPR009057">
    <property type="entry name" value="Homeodomain-like_sf"/>
</dbReference>
<accession>A0A1H6D2Y4</accession>
<keyword evidence="2" id="KW-0238">DNA-binding</keyword>
<dbReference type="PROSITE" id="PS01124">
    <property type="entry name" value="HTH_ARAC_FAMILY_2"/>
    <property type="match status" value="1"/>
</dbReference>
<keyword evidence="3" id="KW-0804">Transcription</keyword>
<dbReference type="PROSITE" id="PS00041">
    <property type="entry name" value="HTH_ARAC_FAMILY_1"/>
    <property type="match status" value="1"/>
</dbReference>
<dbReference type="InterPro" id="IPR020449">
    <property type="entry name" value="Tscrpt_reg_AraC-type_HTH"/>
</dbReference>
<evidence type="ECO:0000313" key="5">
    <source>
        <dbReference type="EMBL" id="SEG79203.1"/>
    </source>
</evidence>
<dbReference type="InterPro" id="IPR050204">
    <property type="entry name" value="AraC_XylS_family_regulators"/>
</dbReference>
<dbReference type="InterPro" id="IPR018060">
    <property type="entry name" value="HTH_AraC"/>
</dbReference>
<dbReference type="SUPFAM" id="SSF46689">
    <property type="entry name" value="Homeodomain-like"/>
    <property type="match status" value="2"/>
</dbReference>